<keyword evidence="8" id="KW-0539">Nucleus</keyword>
<proteinExistence type="inferred from homology"/>
<dbReference type="EMBL" id="CP111012">
    <property type="protein sequence ID" value="WAQ94953.1"/>
    <property type="molecule type" value="Genomic_DNA"/>
</dbReference>
<comment type="similarity">
    <text evidence="9">Belongs to the methyltransferase superfamily. METTL18 family.</text>
</comment>
<sequence length="204" mass="22699">MQDIDGNYVKVEPVASEKDLGTEDRMITEKSDDDDTVEDFKEIHITSRNLDNAVRQTYQISETLHVDVLDRDVVEKQLCEKTGSVCGVKEAAGQHSDLIPNVYEGGLTVWECSLDLAKYLDSCPDSLAGKTVLELGCGAGIPGIVAIKHGASLLHFQDYNPEVMEHYTIPSVLLNNNGHSCKCRYFSGDWARFRSHMLSENMKC</sequence>
<evidence type="ECO:0000256" key="7">
    <source>
        <dbReference type="ARBA" id="ARBA00022691"/>
    </source>
</evidence>
<dbReference type="Gene3D" id="3.40.50.150">
    <property type="entry name" value="Vaccinia Virus protein VP39"/>
    <property type="match status" value="1"/>
</dbReference>
<dbReference type="EC" id="2.1.1.85" evidence="3"/>
<gene>
    <name evidence="10" type="ORF">MAR_007424</name>
</gene>
<keyword evidence="5" id="KW-0489">Methyltransferase</keyword>
<evidence type="ECO:0000256" key="8">
    <source>
        <dbReference type="ARBA" id="ARBA00023242"/>
    </source>
</evidence>
<evidence type="ECO:0000313" key="11">
    <source>
        <dbReference type="Proteomes" id="UP001164746"/>
    </source>
</evidence>
<evidence type="ECO:0000256" key="6">
    <source>
        <dbReference type="ARBA" id="ARBA00022679"/>
    </source>
</evidence>
<dbReference type="InterPro" id="IPR029063">
    <property type="entry name" value="SAM-dependent_MTases_sf"/>
</dbReference>
<organism evidence="10 11">
    <name type="scientific">Mya arenaria</name>
    <name type="common">Soft-shell clam</name>
    <dbReference type="NCBI Taxonomy" id="6604"/>
    <lineage>
        <taxon>Eukaryota</taxon>
        <taxon>Metazoa</taxon>
        <taxon>Spiralia</taxon>
        <taxon>Lophotrochozoa</taxon>
        <taxon>Mollusca</taxon>
        <taxon>Bivalvia</taxon>
        <taxon>Autobranchia</taxon>
        <taxon>Heteroconchia</taxon>
        <taxon>Euheterodonta</taxon>
        <taxon>Imparidentia</taxon>
        <taxon>Neoheterodontei</taxon>
        <taxon>Myida</taxon>
        <taxon>Myoidea</taxon>
        <taxon>Myidae</taxon>
        <taxon>Mya</taxon>
    </lineage>
</organism>
<evidence type="ECO:0000256" key="1">
    <source>
        <dbReference type="ARBA" id="ARBA00004123"/>
    </source>
</evidence>
<keyword evidence="6" id="KW-0808">Transferase</keyword>
<evidence type="ECO:0000256" key="3">
    <source>
        <dbReference type="ARBA" id="ARBA00012533"/>
    </source>
</evidence>
<keyword evidence="4" id="KW-0963">Cytoplasm</keyword>
<comment type="subcellular location">
    <subcellularLocation>
        <location evidence="2">Cytoplasm</location>
    </subcellularLocation>
    <subcellularLocation>
        <location evidence="1">Nucleus</location>
    </subcellularLocation>
</comment>
<protein>
    <recommendedName>
        <fullName evidence="3">protein-histidine N-methyltransferase</fullName>
        <ecNumber evidence="3">2.1.1.85</ecNumber>
    </recommendedName>
</protein>
<dbReference type="PANTHER" id="PTHR14614">
    <property type="entry name" value="HEPATOCELLULAR CARCINOMA-ASSOCIATED ANTIGEN"/>
    <property type="match status" value="1"/>
</dbReference>
<dbReference type="InterPro" id="IPR019410">
    <property type="entry name" value="Methyltransf_16"/>
</dbReference>
<accession>A0ABY7DCD7</accession>
<evidence type="ECO:0000256" key="4">
    <source>
        <dbReference type="ARBA" id="ARBA00022490"/>
    </source>
</evidence>
<name>A0ABY7DCD7_MYAAR</name>
<dbReference type="Proteomes" id="UP001164746">
    <property type="component" value="Chromosome 1"/>
</dbReference>
<evidence type="ECO:0000256" key="9">
    <source>
        <dbReference type="ARBA" id="ARBA00038126"/>
    </source>
</evidence>
<dbReference type="PANTHER" id="PTHR14614:SF39">
    <property type="entry name" value="HISTIDINE PROTEIN METHYLTRANSFERASE 1 HOMOLOG"/>
    <property type="match status" value="1"/>
</dbReference>
<keyword evidence="11" id="KW-1185">Reference proteome</keyword>
<evidence type="ECO:0000256" key="2">
    <source>
        <dbReference type="ARBA" id="ARBA00004496"/>
    </source>
</evidence>
<reference evidence="10" key="1">
    <citation type="submission" date="2022-11" db="EMBL/GenBank/DDBJ databases">
        <title>Centuries of genome instability and evolution in soft-shell clam transmissible cancer (bioRxiv).</title>
        <authorList>
            <person name="Hart S.F.M."/>
            <person name="Yonemitsu M.A."/>
            <person name="Giersch R.M."/>
            <person name="Beal B.F."/>
            <person name="Arriagada G."/>
            <person name="Davis B.W."/>
            <person name="Ostrander E.A."/>
            <person name="Goff S.P."/>
            <person name="Metzger M.J."/>
        </authorList>
    </citation>
    <scope>NUCLEOTIDE SEQUENCE</scope>
    <source>
        <strain evidence="10">MELC-2E11</strain>
        <tissue evidence="10">Siphon/mantle</tissue>
    </source>
</reference>
<dbReference type="Pfam" id="PF10294">
    <property type="entry name" value="Methyltransf_16"/>
    <property type="match status" value="1"/>
</dbReference>
<evidence type="ECO:0000256" key="5">
    <source>
        <dbReference type="ARBA" id="ARBA00022603"/>
    </source>
</evidence>
<evidence type="ECO:0000313" key="10">
    <source>
        <dbReference type="EMBL" id="WAQ94953.1"/>
    </source>
</evidence>
<dbReference type="SUPFAM" id="SSF53335">
    <property type="entry name" value="S-adenosyl-L-methionine-dependent methyltransferases"/>
    <property type="match status" value="1"/>
</dbReference>
<keyword evidence="7" id="KW-0949">S-adenosyl-L-methionine</keyword>